<dbReference type="EMBL" id="MCFJ01000012">
    <property type="protein sequence ID" value="ORY59975.1"/>
    <property type="molecule type" value="Genomic_DNA"/>
</dbReference>
<dbReference type="OrthoDB" id="5016237at2759"/>
<proteinExistence type="predicted"/>
<reference evidence="1 2" key="1">
    <citation type="submission" date="2016-07" db="EMBL/GenBank/DDBJ databases">
        <title>Pervasive Adenine N6-methylation of Active Genes in Fungi.</title>
        <authorList>
            <consortium name="DOE Joint Genome Institute"/>
            <person name="Mondo S.J."/>
            <person name="Dannebaum R.O."/>
            <person name="Kuo R.C."/>
            <person name="Labutti K."/>
            <person name="Haridas S."/>
            <person name="Kuo A."/>
            <person name="Salamov A."/>
            <person name="Ahrendt S.R."/>
            <person name="Lipzen A."/>
            <person name="Sullivan W."/>
            <person name="Andreopoulos W.B."/>
            <person name="Clum A."/>
            <person name="Lindquist E."/>
            <person name="Daum C."/>
            <person name="Ramamoorthy G.K."/>
            <person name="Gryganskyi A."/>
            <person name="Culley D."/>
            <person name="Magnuson J.K."/>
            <person name="James T.Y."/>
            <person name="O'Malley M.A."/>
            <person name="Stajich J.E."/>
            <person name="Spatafora J.W."/>
            <person name="Visel A."/>
            <person name="Grigoriev I.V."/>
        </authorList>
    </citation>
    <scope>NUCLEOTIDE SEQUENCE [LARGE SCALE GENOMIC DNA]</scope>
    <source>
        <strain evidence="1 2">CBS 129021</strain>
    </source>
</reference>
<keyword evidence="2" id="KW-1185">Reference proteome</keyword>
<gene>
    <name evidence="1" type="ORF">BCR38DRAFT_443507</name>
</gene>
<dbReference type="Proteomes" id="UP000193689">
    <property type="component" value="Unassembled WGS sequence"/>
</dbReference>
<evidence type="ECO:0000313" key="2">
    <source>
        <dbReference type="Proteomes" id="UP000193689"/>
    </source>
</evidence>
<name>A0A1Y2DMV7_9PEZI</name>
<dbReference type="RefSeq" id="XP_040712409.1">
    <property type="nucleotide sequence ID" value="XM_040860880.1"/>
</dbReference>
<evidence type="ECO:0000313" key="1">
    <source>
        <dbReference type="EMBL" id="ORY59975.1"/>
    </source>
</evidence>
<accession>A0A1Y2DMV7</accession>
<organism evidence="1 2">
    <name type="scientific">Pseudomassariella vexata</name>
    <dbReference type="NCBI Taxonomy" id="1141098"/>
    <lineage>
        <taxon>Eukaryota</taxon>
        <taxon>Fungi</taxon>
        <taxon>Dikarya</taxon>
        <taxon>Ascomycota</taxon>
        <taxon>Pezizomycotina</taxon>
        <taxon>Sordariomycetes</taxon>
        <taxon>Xylariomycetidae</taxon>
        <taxon>Amphisphaeriales</taxon>
        <taxon>Pseudomassariaceae</taxon>
        <taxon>Pseudomassariella</taxon>
    </lineage>
</organism>
<evidence type="ECO:0008006" key="3">
    <source>
        <dbReference type="Google" id="ProtNLM"/>
    </source>
</evidence>
<dbReference type="InParanoid" id="A0A1Y2DMV7"/>
<protein>
    <recommendedName>
        <fullName evidence="3">F-box domain-containing protein</fullName>
    </recommendedName>
</protein>
<sequence length="434" mass="50085">MGTPDRSTLLSLAPELLLMIIDCLEKLKDKQSLVRTCKAAQRLTEPHLYWKIYTKIGTQNDTAWLLRFLDRRPDVVPMIHYLVLDEWDPRSFQQLLAREFPNLESIIAQHEGPVTDERTATERRALCRAVRPQLRMTNLTLSVQLSLDTATRATTYYKLEREDRSIFRHPSLTRIRLSYLDFSCLADTRPDYLIHENLKELHIETSMYTEQALTRLISPSKKLWRFRLHHDRELPFPASLYPRILSSARESLGMVFILLRYMHPTDDVRMDFGSFPALNSLTVHPRYILGNDYGPSQASQAIIRQRLNTHLPPNLQVFGLEGLVPMWPCPPPGMKVVLADRDWCLVHMLLAERELVPKLVLLGIYYLERLTYPVYLHGLARERGIKFTGLYSSDELGVVGTNLTKMEVFTDSQAVLIEEDDRSGRGNRSREGGG</sequence>
<comment type="caution">
    <text evidence="1">The sequence shown here is derived from an EMBL/GenBank/DDBJ whole genome shotgun (WGS) entry which is preliminary data.</text>
</comment>
<dbReference type="GeneID" id="63777092"/>
<dbReference type="AlphaFoldDB" id="A0A1Y2DMV7"/>